<feature type="domain" description="Glycosyl hydrolase family 92" evidence="1">
    <location>
        <begin position="25"/>
        <end position="118"/>
    </location>
</feature>
<keyword evidence="2" id="KW-0378">Hydrolase</keyword>
<evidence type="ECO:0000259" key="1">
    <source>
        <dbReference type="Pfam" id="PF07971"/>
    </source>
</evidence>
<reference evidence="2 3" key="1">
    <citation type="submission" date="2022-04" db="EMBL/GenBank/DDBJ databases">
        <title>Spirosoma sp. strain RP8 genome sequencing and assembly.</title>
        <authorList>
            <person name="Jung Y."/>
        </authorList>
    </citation>
    <scope>NUCLEOTIDE SEQUENCE [LARGE SCALE GENOMIC DNA]</scope>
    <source>
        <strain evidence="2 3">RP8</strain>
    </source>
</reference>
<dbReference type="GO" id="GO:0016787">
    <property type="term" value="F:hydrolase activity"/>
    <property type="evidence" value="ECO:0007669"/>
    <property type="project" value="UniProtKB-KW"/>
</dbReference>
<accession>A0ABT0HRF0</accession>
<evidence type="ECO:0000313" key="3">
    <source>
        <dbReference type="Proteomes" id="UP001202180"/>
    </source>
</evidence>
<dbReference type="Gene3D" id="3.30.2080.10">
    <property type="entry name" value="GH92 mannosidase domain"/>
    <property type="match status" value="1"/>
</dbReference>
<proteinExistence type="predicted"/>
<evidence type="ECO:0000313" key="2">
    <source>
        <dbReference type="EMBL" id="MCK8494758.1"/>
    </source>
</evidence>
<organism evidence="2 3">
    <name type="scientific">Spirosoma liriopis</name>
    <dbReference type="NCBI Taxonomy" id="2937440"/>
    <lineage>
        <taxon>Bacteria</taxon>
        <taxon>Pseudomonadati</taxon>
        <taxon>Bacteroidota</taxon>
        <taxon>Cytophagia</taxon>
        <taxon>Cytophagales</taxon>
        <taxon>Cytophagaceae</taxon>
        <taxon>Spirosoma</taxon>
    </lineage>
</organism>
<comment type="caution">
    <text evidence="2">The sequence shown here is derived from an EMBL/GenBank/DDBJ whole genome shotgun (WGS) entry which is preliminary data.</text>
</comment>
<sequence>MSKYIVTKTWAVDEYIVYKNRISAEELALCGMVDADELSSWYMLCAPSLHPFSATDAEYTVMAPLLDKVTKKANTGKLLTIKKPRRGQTLTTIQVNGKETKGYFVSHDLFKNRGTLEIITK</sequence>
<dbReference type="InterPro" id="IPR012939">
    <property type="entry name" value="Glyco_hydro_92"/>
</dbReference>
<dbReference type="RefSeq" id="WP_248479345.1">
    <property type="nucleotide sequence ID" value="NZ_JALPRF010000004.1"/>
</dbReference>
<dbReference type="Proteomes" id="UP001202180">
    <property type="component" value="Unassembled WGS sequence"/>
</dbReference>
<keyword evidence="3" id="KW-1185">Reference proteome</keyword>
<gene>
    <name evidence="2" type="ORF">M0L20_23015</name>
</gene>
<dbReference type="Pfam" id="PF07971">
    <property type="entry name" value="Glyco_hydro_92"/>
    <property type="match status" value="1"/>
</dbReference>
<dbReference type="EMBL" id="JALPRF010000004">
    <property type="protein sequence ID" value="MCK8494758.1"/>
    <property type="molecule type" value="Genomic_DNA"/>
</dbReference>
<protein>
    <submittedName>
        <fullName evidence="2">Glycoside hydrolase family 92 protein</fullName>
    </submittedName>
</protein>
<name>A0ABT0HRF0_9BACT</name>